<evidence type="ECO:0000313" key="3">
    <source>
        <dbReference type="Proteomes" id="UP000198704"/>
    </source>
</evidence>
<feature type="region of interest" description="Disordered" evidence="1">
    <location>
        <begin position="1"/>
        <end position="32"/>
    </location>
</feature>
<organism evidence="2 3">
    <name type="scientific">Methylobacterium phyllostachyos</name>
    <dbReference type="NCBI Taxonomy" id="582672"/>
    <lineage>
        <taxon>Bacteria</taxon>
        <taxon>Pseudomonadati</taxon>
        <taxon>Pseudomonadota</taxon>
        <taxon>Alphaproteobacteria</taxon>
        <taxon>Hyphomicrobiales</taxon>
        <taxon>Methylobacteriaceae</taxon>
        <taxon>Methylobacterium</taxon>
    </lineage>
</organism>
<sequence length="99" mass="10765">MSTSDKPNDIRRIAKRSVPTAPPGLRRGSEKRDARWIGPAYRTAAPPGVEQAAVVPAGQVIKLSWADTFGRPARPDFGLAFRSAPISAQVLPFRDRASR</sequence>
<name>A0A1H0A8V0_9HYPH</name>
<dbReference type="OrthoDB" id="8004449at2"/>
<dbReference type="AlphaFoldDB" id="A0A1H0A8V0"/>
<dbReference type="EMBL" id="FNHS01000007">
    <property type="protein sequence ID" value="SDN30152.1"/>
    <property type="molecule type" value="Genomic_DNA"/>
</dbReference>
<gene>
    <name evidence="2" type="ORF">SAMN05216360_107121</name>
</gene>
<proteinExistence type="predicted"/>
<dbReference type="RefSeq" id="WP_143012252.1">
    <property type="nucleotide sequence ID" value="NZ_FNHS01000007.1"/>
</dbReference>
<dbReference type="Proteomes" id="UP000198704">
    <property type="component" value="Unassembled WGS sequence"/>
</dbReference>
<protein>
    <submittedName>
        <fullName evidence="2">Uncharacterized protein</fullName>
    </submittedName>
</protein>
<feature type="compositionally biased region" description="Basic and acidic residues" evidence="1">
    <location>
        <begin position="1"/>
        <end position="12"/>
    </location>
</feature>
<evidence type="ECO:0000256" key="1">
    <source>
        <dbReference type="SAM" id="MobiDB-lite"/>
    </source>
</evidence>
<reference evidence="3" key="1">
    <citation type="submission" date="2016-10" db="EMBL/GenBank/DDBJ databases">
        <authorList>
            <person name="Varghese N."/>
            <person name="Submissions S."/>
        </authorList>
    </citation>
    <scope>NUCLEOTIDE SEQUENCE [LARGE SCALE GENOMIC DNA]</scope>
    <source>
        <strain evidence="3">BL47</strain>
    </source>
</reference>
<keyword evidence="3" id="KW-1185">Reference proteome</keyword>
<dbReference type="STRING" id="582672.SAMN05216360_107121"/>
<accession>A0A1H0A8V0</accession>
<evidence type="ECO:0000313" key="2">
    <source>
        <dbReference type="EMBL" id="SDN30152.1"/>
    </source>
</evidence>